<dbReference type="Pfam" id="PF13833">
    <property type="entry name" value="EF-hand_8"/>
    <property type="match status" value="1"/>
</dbReference>
<dbReference type="Gene3D" id="1.10.238.10">
    <property type="entry name" value="EF-hand"/>
    <property type="match status" value="1"/>
</dbReference>
<dbReference type="PROSITE" id="PS00018">
    <property type="entry name" value="EF_HAND_1"/>
    <property type="match status" value="1"/>
</dbReference>
<dbReference type="PANTHER" id="PTHR47319:SF6">
    <property type="entry name" value="OS06G0683400 PROTEIN"/>
    <property type="match status" value="1"/>
</dbReference>
<dbReference type="InParanoid" id="A0A2R6QLP7"/>
<sequence>MNITIKKAHTNPISLALLSMEARKSVHFQDLLPIMAQKLGGEGLIRELCNGFMVLMDGEKGLITFESLKRNSVLLGLQDFEEDDLRNMIEEGDLDGDGALNQMEFCVLMFRLSPQLMAGAERFLDGGLLQAHRKQQ</sequence>
<dbReference type="OMA" id="PEPTFHD"/>
<dbReference type="PROSITE" id="PS50222">
    <property type="entry name" value="EF_HAND_2"/>
    <property type="match status" value="1"/>
</dbReference>
<dbReference type="InterPro" id="IPR018247">
    <property type="entry name" value="EF_Hand_1_Ca_BS"/>
</dbReference>
<dbReference type="SMART" id="SM00054">
    <property type="entry name" value="EFh"/>
    <property type="match status" value="1"/>
</dbReference>
<dbReference type="InterPro" id="IPR044205">
    <property type="entry name" value="KIC/PBP1/KRP1"/>
</dbReference>
<dbReference type="AlphaFoldDB" id="A0A2R6QLP7"/>
<dbReference type="STRING" id="1590841.A0A2R6QLP7"/>
<accession>A0A2R6QLP7</accession>
<feature type="domain" description="EF-hand" evidence="2">
    <location>
        <begin position="80"/>
        <end position="115"/>
    </location>
</feature>
<gene>
    <name evidence="3" type="ORF">CEY00_Acc17412</name>
</gene>
<protein>
    <submittedName>
        <fullName evidence="3">Calcium-binding protein</fullName>
    </submittedName>
</protein>
<dbReference type="InterPro" id="IPR011992">
    <property type="entry name" value="EF-hand-dom_pair"/>
</dbReference>
<name>A0A2R6QLP7_ACTCC</name>
<dbReference type="PANTHER" id="PTHR47319">
    <property type="entry name" value="CALCIUM-BINDING PROTEIN KIC"/>
    <property type="match status" value="1"/>
</dbReference>
<evidence type="ECO:0000313" key="4">
    <source>
        <dbReference type="Proteomes" id="UP000241394"/>
    </source>
</evidence>
<dbReference type="OrthoDB" id="343296at2759"/>
<organism evidence="3 4">
    <name type="scientific">Actinidia chinensis var. chinensis</name>
    <name type="common">Chinese soft-hair kiwi</name>
    <dbReference type="NCBI Taxonomy" id="1590841"/>
    <lineage>
        <taxon>Eukaryota</taxon>
        <taxon>Viridiplantae</taxon>
        <taxon>Streptophyta</taxon>
        <taxon>Embryophyta</taxon>
        <taxon>Tracheophyta</taxon>
        <taxon>Spermatophyta</taxon>
        <taxon>Magnoliopsida</taxon>
        <taxon>eudicotyledons</taxon>
        <taxon>Gunneridae</taxon>
        <taxon>Pentapetalae</taxon>
        <taxon>asterids</taxon>
        <taxon>Ericales</taxon>
        <taxon>Actinidiaceae</taxon>
        <taxon>Actinidia</taxon>
    </lineage>
</organism>
<dbReference type="GO" id="GO:0005509">
    <property type="term" value="F:calcium ion binding"/>
    <property type="evidence" value="ECO:0007669"/>
    <property type="project" value="InterPro"/>
</dbReference>
<evidence type="ECO:0000313" key="3">
    <source>
        <dbReference type="EMBL" id="PSS10318.1"/>
    </source>
</evidence>
<proteinExistence type="predicted"/>
<evidence type="ECO:0000256" key="1">
    <source>
        <dbReference type="ARBA" id="ARBA00022837"/>
    </source>
</evidence>
<dbReference type="EMBL" id="NKQK01000015">
    <property type="protein sequence ID" value="PSS10318.1"/>
    <property type="molecule type" value="Genomic_DNA"/>
</dbReference>
<dbReference type="Proteomes" id="UP000241394">
    <property type="component" value="Chromosome LG15"/>
</dbReference>
<keyword evidence="1" id="KW-0106">Calcium</keyword>
<evidence type="ECO:0000259" key="2">
    <source>
        <dbReference type="PROSITE" id="PS50222"/>
    </source>
</evidence>
<dbReference type="SUPFAM" id="SSF47473">
    <property type="entry name" value="EF-hand"/>
    <property type="match status" value="1"/>
</dbReference>
<dbReference type="InterPro" id="IPR002048">
    <property type="entry name" value="EF_hand_dom"/>
</dbReference>
<dbReference type="Gramene" id="PSS10318">
    <property type="protein sequence ID" value="PSS10318"/>
    <property type="gene ID" value="CEY00_Acc17412"/>
</dbReference>
<reference evidence="3 4" key="1">
    <citation type="submission" date="2017-07" db="EMBL/GenBank/DDBJ databases">
        <title>An improved, manually edited Actinidia chinensis var. chinensis (kiwifruit) genome highlights the challenges associated with draft genomes and gene prediction in plants.</title>
        <authorList>
            <person name="Pilkington S."/>
            <person name="Crowhurst R."/>
            <person name="Hilario E."/>
            <person name="Nardozza S."/>
            <person name="Fraser L."/>
            <person name="Peng Y."/>
            <person name="Gunaseelan K."/>
            <person name="Simpson R."/>
            <person name="Tahir J."/>
            <person name="Deroles S."/>
            <person name="Templeton K."/>
            <person name="Luo Z."/>
            <person name="Davy M."/>
            <person name="Cheng C."/>
            <person name="Mcneilage M."/>
            <person name="Scaglione D."/>
            <person name="Liu Y."/>
            <person name="Zhang Q."/>
            <person name="Datson P."/>
            <person name="De Silva N."/>
            <person name="Gardiner S."/>
            <person name="Bassett H."/>
            <person name="Chagne D."/>
            <person name="Mccallum J."/>
            <person name="Dzierzon H."/>
            <person name="Deng C."/>
            <person name="Wang Y.-Y."/>
            <person name="Barron N."/>
            <person name="Manako K."/>
            <person name="Bowen J."/>
            <person name="Foster T."/>
            <person name="Erridge Z."/>
            <person name="Tiffin H."/>
            <person name="Waite C."/>
            <person name="Davies K."/>
            <person name="Grierson E."/>
            <person name="Laing W."/>
            <person name="Kirk R."/>
            <person name="Chen X."/>
            <person name="Wood M."/>
            <person name="Montefiori M."/>
            <person name="Brummell D."/>
            <person name="Schwinn K."/>
            <person name="Catanach A."/>
            <person name="Fullerton C."/>
            <person name="Li D."/>
            <person name="Meiyalaghan S."/>
            <person name="Nieuwenhuizen N."/>
            <person name="Read N."/>
            <person name="Prakash R."/>
            <person name="Hunter D."/>
            <person name="Zhang H."/>
            <person name="Mckenzie M."/>
            <person name="Knabel M."/>
            <person name="Harris A."/>
            <person name="Allan A."/>
            <person name="Chen A."/>
            <person name="Janssen B."/>
            <person name="Plunkett B."/>
            <person name="Dwamena C."/>
            <person name="Voogd C."/>
            <person name="Leif D."/>
            <person name="Lafferty D."/>
            <person name="Souleyre E."/>
            <person name="Varkonyi-Gasic E."/>
            <person name="Gambi F."/>
            <person name="Hanley J."/>
            <person name="Yao J.-L."/>
            <person name="Cheung J."/>
            <person name="David K."/>
            <person name="Warren B."/>
            <person name="Marsh K."/>
            <person name="Snowden K."/>
            <person name="Lin-Wang K."/>
            <person name="Brian L."/>
            <person name="Martinez-Sanchez M."/>
            <person name="Wang M."/>
            <person name="Ileperuma N."/>
            <person name="Macnee N."/>
            <person name="Campin R."/>
            <person name="Mcatee P."/>
            <person name="Drummond R."/>
            <person name="Espley R."/>
            <person name="Ireland H."/>
            <person name="Wu R."/>
            <person name="Atkinson R."/>
            <person name="Karunairetnam S."/>
            <person name="Bulley S."/>
            <person name="Chunkath S."/>
            <person name="Hanley Z."/>
            <person name="Storey R."/>
            <person name="Thrimawithana A."/>
            <person name="Thomson S."/>
            <person name="David C."/>
            <person name="Testolin R."/>
        </authorList>
    </citation>
    <scope>NUCLEOTIDE SEQUENCE [LARGE SCALE GENOMIC DNA]</scope>
    <source>
        <strain evidence="4">cv. Red5</strain>
        <tissue evidence="3">Young leaf</tissue>
    </source>
</reference>
<keyword evidence="4" id="KW-1185">Reference proteome</keyword>
<reference evidence="4" key="2">
    <citation type="journal article" date="2018" name="BMC Genomics">
        <title>A manually annotated Actinidia chinensis var. chinensis (kiwifruit) genome highlights the challenges associated with draft genomes and gene prediction in plants.</title>
        <authorList>
            <person name="Pilkington S.M."/>
            <person name="Crowhurst R."/>
            <person name="Hilario E."/>
            <person name="Nardozza S."/>
            <person name="Fraser L."/>
            <person name="Peng Y."/>
            <person name="Gunaseelan K."/>
            <person name="Simpson R."/>
            <person name="Tahir J."/>
            <person name="Deroles S.C."/>
            <person name="Templeton K."/>
            <person name="Luo Z."/>
            <person name="Davy M."/>
            <person name="Cheng C."/>
            <person name="McNeilage M."/>
            <person name="Scaglione D."/>
            <person name="Liu Y."/>
            <person name="Zhang Q."/>
            <person name="Datson P."/>
            <person name="De Silva N."/>
            <person name="Gardiner S.E."/>
            <person name="Bassett H."/>
            <person name="Chagne D."/>
            <person name="McCallum J."/>
            <person name="Dzierzon H."/>
            <person name="Deng C."/>
            <person name="Wang Y.Y."/>
            <person name="Barron L."/>
            <person name="Manako K."/>
            <person name="Bowen J."/>
            <person name="Foster T.M."/>
            <person name="Erridge Z.A."/>
            <person name="Tiffin H."/>
            <person name="Waite C.N."/>
            <person name="Davies K.M."/>
            <person name="Grierson E.P."/>
            <person name="Laing W.A."/>
            <person name="Kirk R."/>
            <person name="Chen X."/>
            <person name="Wood M."/>
            <person name="Montefiori M."/>
            <person name="Brummell D.A."/>
            <person name="Schwinn K.E."/>
            <person name="Catanach A."/>
            <person name="Fullerton C."/>
            <person name="Li D."/>
            <person name="Meiyalaghan S."/>
            <person name="Nieuwenhuizen N."/>
            <person name="Read N."/>
            <person name="Prakash R."/>
            <person name="Hunter D."/>
            <person name="Zhang H."/>
            <person name="McKenzie M."/>
            <person name="Knabel M."/>
            <person name="Harris A."/>
            <person name="Allan A.C."/>
            <person name="Gleave A."/>
            <person name="Chen A."/>
            <person name="Janssen B.J."/>
            <person name="Plunkett B."/>
            <person name="Ampomah-Dwamena C."/>
            <person name="Voogd C."/>
            <person name="Leif D."/>
            <person name="Lafferty D."/>
            <person name="Souleyre E.J.F."/>
            <person name="Varkonyi-Gasic E."/>
            <person name="Gambi F."/>
            <person name="Hanley J."/>
            <person name="Yao J.L."/>
            <person name="Cheung J."/>
            <person name="David K.M."/>
            <person name="Warren B."/>
            <person name="Marsh K."/>
            <person name="Snowden K.C."/>
            <person name="Lin-Wang K."/>
            <person name="Brian L."/>
            <person name="Martinez-Sanchez M."/>
            <person name="Wang M."/>
            <person name="Ileperuma N."/>
            <person name="Macnee N."/>
            <person name="Campin R."/>
            <person name="McAtee P."/>
            <person name="Drummond R.S.M."/>
            <person name="Espley R.V."/>
            <person name="Ireland H.S."/>
            <person name="Wu R."/>
            <person name="Atkinson R.G."/>
            <person name="Karunairetnam S."/>
            <person name="Bulley S."/>
            <person name="Chunkath S."/>
            <person name="Hanley Z."/>
            <person name="Storey R."/>
            <person name="Thrimawithana A.H."/>
            <person name="Thomson S."/>
            <person name="David C."/>
            <person name="Testolin R."/>
            <person name="Huang H."/>
            <person name="Hellens R.P."/>
            <person name="Schaffer R.J."/>
        </authorList>
    </citation>
    <scope>NUCLEOTIDE SEQUENCE [LARGE SCALE GENOMIC DNA]</scope>
    <source>
        <strain evidence="4">cv. Red5</strain>
    </source>
</reference>
<comment type="caution">
    <text evidence="3">The sequence shown here is derived from an EMBL/GenBank/DDBJ whole genome shotgun (WGS) entry which is preliminary data.</text>
</comment>